<dbReference type="AlphaFoldDB" id="L9WT92"/>
<dbReference type="SUPFAM" id="SSF143968">
    <property type="entry name" value="UbiD C-terminal domain-like"/>
    <property type="match status" value="1"/>
</dbReference>
<feature type="domain" description="3-octaprenyl-4-hydroxybenzoate carboxy-lyase-like N-terminal" evidence="1">
    <location>
        <begin position="8"/>
        <end position="97"/>
    </location>
</feature>
<dbReference type="GO" id="GO:0016831">
    <property type="term" value="F:carboxy-lyase activity"/>
    <property type="evidence" value="ECO:0007669"/>
    <property type="project" value="InterPro"/>
</dbReference>
<proteinExistence type="predicted"/>
<evidence type="ECO:0000313" key="3">
    <source>
        <dbReference type="EMBL" id="ELY51523.1"/>
    </source>
</evidence>
<dbReference type="EMBL" id="AOIA01000162">
    <property type="protein sequence ID" value="ELY51523.1"/>
    <property type="molecule type" value="Genomic_DNA"/>
</dbReference>
<dbReference type="Proteomes" id="UP000011531">
    <property type="component" value="Unassembled WGS sequence"/>
</dbReference>
<dbReference type="STRING" id="1227498.C492_20620"/>
<dbReference type="Pfam" id="PF20695">
    <property type="entry name" value="UbiD_N"/>
    <property type="match status" value="1"/>
</dbReference>
<dbReference type="GO" id="GO:0033494">
    <property type="term" value="P:ferulate metabolic process"/>
    <property type="evidence" value="ECO:0007669"/>
    <property type="project" value="TreeGrafter"/>
</dbReference>
<dbReference type="InterPro" id="IPR049381">
    <property type="entry name" value="UbiD-like_C"/>
</dbReference>
<name>L9WT92_9EURY</name>
<dbReference type="Pfam" id="PF20696">
    <property type="entry name" value="UbiD_C"/>
    <property type="match status" value="1"/>
</dbReference>
<dbReference type="GO" id="GO:0046281">
    <property type="term" value="P:cinnamic acid catabolic process"/>
    <property type="evidence" value="ECO:0007669"/>
    <property type="project" value="TreeGrafter"/>
</dbReference>
<dbReference type="PANTHER" id="PTHR30108">
    <property type="entry name" value="3-OCTAPRENYL-4-HYDROXYBENZOATE CARBOXY-LYASE-RELATED"/>
    <property type="match status" value="1"/>
</dbReference>
<comment type="caution">
    <text evidence="3">The sequence shown here is derived from an EMBL/GenBank/DDBJ whole genome shotgun (WGS) entry which is preliminary data.</text>
</comment>
<sequence>MTTLDDHLETLRGTDDLVSIDERVHWDGMAASIATEAARHNCPAVLFENTPGEVRFASGVFGGPDQFASLDRRPWRRIAQSLEFGPDCSYEAVIERLSRSRASTAALEADGEPAATALADTDLYGLGLPTADDGSPLVELGIAIATRDGDTSWAPIRGIERRSTRLRLAVPSAFADWCGERTDASVALGVGAAPLVAAFQGWTQDRTVPDVPGLATGIADVPLGTVDSRVVPSEANVLIDGRLTADGTGDDPSDRTAAWELSCETTTVDVSVDRVATREDPVVAFAPFEGPLTDDLHLASLVEAAQLFRRVNGYWGVSPVEWIRLPVEARLGLCIVSSEILYAGFEWQLANTLFSFSDLFDKVLVLDENADPANLARSIDDMWVKAHPGNDWIFSEPNAPSAATPTYRRNGETGSRLYINATWDPHWDEEYIAPQVTFETSFSDSVKDALEERWEALGLDDLIGPKRDD</sequence>
<evidence type="ECO:0000259" key="1">
    <source>
        <dbReference type="Pfam" id="PF20695"/>
    </source>
</evidence>
<evidence type="ECO:0000313" key="4">
    <source>
        <dbReference type="Proteomes" id="UP000011531"/>
    </source>
</evidence>
<dbReference type="InterPro" id="IPR049383">
    <property type="entry name" value="UbiD-like_N"/>
</dbReference>
<protein>
    <submittedName>
        <fullName evidence="3">3-polyprenyl-4-hydroxybenzoate decarboxylase-like protein</fullName>
    </submittedName>
</protein>
<evidence type="ECO:0000259" key="2">
    <source>
        <dbReference type="Pfam" id="PF20696"/>
    </source>
</evidence>
<feature type="domain" description="3-octaprenyl-4-hydroxybenzoate carboxy-lyase-like C-terminal" evidence="2">
    <location>
        <begin position="298"/>
        <end position="421"/>
    </location>
</feature>
<dbReference type="GO" id="GO:0005737">
    <property type="term" value="C:cytoplasm"/>
    <property type="evidence" value="ECO:0007669"/>
    <property type="project" value="TreeGrafter"/>
</dbReference>
<keyword evidence="4" id="KW-1185">Reference proteome</keyword>
<dbReference type="OrthoDB" id="198775at2157"/>
<dbReference type="Gene3D" id="3.40.1670.10">
    <property type="entry name" value="UbiD C-terminal domain-like"/>
    <property type="match status" value="1"/>
</dbReference>
<dbReference type="PANTHER" id="PTHR30108:SF17">
    <property type="entry name" value="FERULIC ACID DECARBOXYLASE 1"/>
    <property type="match status" value="1"/>
</dbReference>
<organism evidence="3 4">
    <name type="scientific">Natronococcus jeotgali DSM 18795</name>
    <dbReference type="NCBI Taxonomy" id="1227498"/>
    <lineage>
        <taxon>Archaea</taxon>
        <taxon>Methanobacteriati</taxon>
        <taxon>Methanobacteriota</taxon>
        <taxon>Stenosarchaea group</taxon>
        <taxon>Halobacteria</taxon>
        <taxon>Halobacteriales</taxon>
        <taxon>Natrialbaceae</taxon>
        <taxon>Natronococcus</taxon>
    </lineage>
</organism>
<dbReference type="InterPro" id="IPR002830">
    <property type="entry name" value="UbiD"/>
</dbReference>
<accession>L9WT92</accession>
<reference evidence="3 4" key="1">
    <citation type="journal article" date="2014" name="PLoS Genet.">
        <title>Phylogenetically driven sequencing of extremely halophilic archaea reveals strategies for static and dynamic osmo-response.</title>
        <authorList>
            <person name="Becker E.A."/>
            <person name="Seitzer P.M."/>
            <person name="Tritt A."/>
            <person name="Larsen D."/>
            <person name="Krusor M."/>
            <person name="Yao A.I."/>
            <person name="Wu D."/>
            <person name="Madern D."/>
            <person name="Eisen J.A."/>
            <person name="Darling A.E."/>
            <person name="Facciotti M.T."/>
        </authorList>
    </citation>
    <scope>NUCLEOTIDE SEQUENCE [LARGE SCALE GENOMIC DNA]</scope>
    <source>
        <strain evidence="3 4">DSM 18795</strain>
    </source>
</reference>
<dbReference type="RefSeq" id="WP_008426957.1">
    <property type="nucleotide sequence ID" value="NZ_AOIA01000162.1"/>
</dbReference>
<gene>
    <name evidence="3" type="ORF">C492_20620</name>
</gene>
<dbReference type="PATRIC" id="fig|1227498.3.peg.4080"/>
<dbReference type="SUPFAM" id="SSF50475">
    <property type="entry name" value="FMN-binding split barrel"/>
    <property type="match status" value="1"/>
</dbReference>